<protein>
    <submittedName>
        <fullName evidence="1">Uncharacterized protein</fullName>
    </submittedName>
</protein>
<proteinExistence type="predicted"/>
<accession>A0A5B7F558</accession>
<dbReference type="EMBL" id="VSRR010005491">
    <property type="protein sequence ID" value="MPC42580.1"/>
    <property type="molecule type" value="Genomic_DNA"/>
</dbReference>
<evidence type="ECO:0000313" key="1">
    <source>
        <dbReference type="EMBL" id="MPC42580.1"/>
    </source>
</evidence>
<keyword evidence="2" id="KW-1185">Reference proteome</keyword>
<reference evidence="1 2" key="1">
    <citation type="submission" date="2019-05" db="EMBL/GenBank/DDBJ databases">
        <title>Another draft genome of Portunus trituberculatus and its Hox gene families provides insights of decapod evolution.</title>
        <authorList>
            <person name="Jeong J.-H."/>
            <person name="Song I."/>
            <person name="Kim S."/>
            <person name="Choi T."/>
            <person name="Kim D."/>
            <person name="Ryu S."/>
            <person name="Kim W."/>
        </authorList>
    </citation>
    <scope>NUCLEOTIDE SEQUENCE [LARGE SCALE GENOMIC DNA]</scope>
    <source>
        <tissue evidence="1">Muscle</tissue>
    </source>
</reference>
<sequence>MQEQFHQRLDKHAGSRLCQHGKEDVAGVLYTRLKTITIDSSSMMCSHNQLVHQEGPEWRYQ</sequence>
<gene>
    <name evidence="1" type="ORF">E2C01_036202</name>
</gene>
<dbReference type="AlphaFoldDB" id="A0A5B7F558"/>
<organism evidence="1 2">
    <name type="scientific">Portunus trituberculatus</name>
    <name type="common">Swimming crab</name>
    <name type="synonym">Neptunus trituberculatus</name>
    <dbReference type="NCBI Taxonomy" id="210409"/>
    <lineage>
        <taxon>Eukaryota</taxon>
        <taxon>Metazoa</taxon>
        <taxon>Ecdysozoa</taxon>
        <taxon>Arthropoda</taxon>
        <taxon>Crustacea</taxon>
        <taxon>Multicrustacea</taxon>
        <taxon>Malacostraca</taxon>
        <taxon>Eumalacostraca</taxon>
        <taxon>Eucarida</taxon>
        <taxon>Decapoda</taxon>
        <taxon>Pleocyemata</taxon>
        <taxon>Brachyura</taxon>
        <taxon>Eubrachyura</taxon>
        <taxon>Portunoidea</taxon>
        <taxon>Portunidae</taxon>
        <taxon>Portuninae</taxon>
        <taxon>Portunus</taxon>
    </lineage>
</organism>
<comment type="caution">
    <text evidence="1">The sequence shown here is derived from an EMBL/GenBank/DDBJ whole genome shotgun (WGS) entry which is preliminary data.</text>
</comment>
<name>A0A5B7F558_PORTR</name>
<dbReference type="Proteomes" id="UP000324222">
    <property type="component" value="Unassembled WGS sequence"/>
</dbReference>
<evidence type="ECO:0000313" key="2">
    <source>
        <dbReference type="Proteomes" id="UP000324222"/>
    </source>
</evidence>